<dbReference type="Proteomes" id="UP001652661">
    <property type="component" value="Chromosome 2R"/>
</dbReference>
<sequence length="209" mass="23469">MSDYITNFGPLYVEISLRLGQSLNMEAAIIIILLLALGTLAEQPLALNTLCHYLDLGKETATNLGNTKKCFAQYLPELESQGATWSQGYSGCQKKASSEQQSVLLKASLAQENIREAVLEITNFIDECLTLTETQEFFNCFAKMAKLQLTNVYNISYNASEQALILNKHMGSIEMEHYICTNRTEDTYIKGTDKIFQSLDQCLQQNESH</sequence>
<dbReference type="InterPro" id="IPR007931">
    <property type="entry name" value="TsetseEP"/>
</dbReference>
<organism evidence="2 3">
    <name type="scientific">Drosophila kikkawai</name>
    <name type="common">Fruit fly</name>
    <dbReference type="NCBI Taxonomy" id="30033"/>
    <lineage>
        <taxon>Eukaryota</taxon>
        <taxon>Metazoa</taxon>
        <taxon>Ecdysozoa</taxon>
        <taxon>Arthropoda</taxon>
        <taxon>Hexapoda</taxon>
        <taxon>Insecta</taxon>
        <taxon>Pterygota</taxon>
        <taxon>Neoptera</taxon>
        <taxon>Endopterygota</taxon>
        <taxon>Diptera</taxon>
        <taxon>Brachycera</taxon>
        <taxon>Muscomorpha</taxon>
        <taxon>Ephydroidea</taxon>
        <taxon>Drosophilidae</taxon>
        <taxon>Drosophila</taxon>
        <taxon>Sophophora</taxon>
    </lineage>
</organism>
<reference evidence="3" key="2">
    <citation type="submission" date="2025-08" db="UniProtKB">
        <authorList>
            <consortium name="RefSeq"/>
        </authorList>
    </citation>
    <scope>IDENTIFICATION</scope>
    <source>
        <strain evidence="3">14028-0561.14</strain>
        <tissue evidence="3">Whole fly</tissue>
    </source>
</reference>
<gene>
    <name evidence="3" type="primary">LOC108073033</name>
</gene>
<proteinExistence type="predicted"/>
<name>A0A6P4IBR3_DROKI</name>
<dbReference type="OrthoDB" id="8058973at2759"/>
<protein>
    <recommendedName>
        <fullName evidence="1">Protein TsetseEP domain-containing protein</fullName>
    </recommendedName>
</protein>
<evidence type="ECO:0000313" key="2">
    <source>
        <dbReference type="Proteomes" id="UP001652661"/>
    </source>
</evidence>
<reference evidence="2" key="1">
    <citation type="submission" date="2025-05" db="UniProtKB">
        <authorList>
            <consortium name="RefSeq"/>
        </authorList>
    </citation>
    <scope>NUCLEOTIDE SEQUENCE [LARGE SCALE GENOMIC DNA]</scope>
    <source>
        <strain evidence="2">14028-0561.14</strain>
    </source>
</reference>
<accession>A0A6P4IBR3</accession>
<dbReference type="GeneID" id="108073033"/>
<dbReference type="AlphaFoldDB" id="A0A6P4IBR3"/>
<evidence type="ECO:0000313" key="3">
    <source>
        <dbReference type="RefSeq" id="XP_017019983.2"/>
    </source>
</evidence>
<keyword evidence="2" id="KW-1185">Reference proteome</keyword>
<evidence type="ECO:0000259" key="1">
    <source>
        <dbReference type="Pfam" id="PF05267"/>
    </source>
</evidence>
<feature type="domain" description="Protein TsetseEP" evidence="1">
    <location>
        <begin position="67"/>
        <end position="185"/>
    </location>
</feature>
<dbReference type="RefSeq" id="XP_017019983.2">
    <property type="nucleotide sequence ID" value="XM_017164494.2"/>
</dbReference>
<dbReference type="Pfam" id="PF05267">
    <property type="entry name" value="DUF725"/>
    <property type="match status" value="1"/>
</dbReference>